<feature type="transmembrane region" description="Helical" evidence="1">
    <location>
        <begin position="12"/>
        <end position="38"/>
    </location>
</feature>
<proteinExistence type="predicted"/>
<name>A0A330LM43_9GAMM</name>
<dbReference type="Pfam" id="PF11431">
    <property type="entry name" value="Transport_MerF"/>
    <property type="match status" value="1"/>
</dbReference>
<evidence type="ECO:0000313" key="3">
    <source>
        <dbReference type="Proteomes" id="UP000250163"/>
    </source>
</evidence>
<keyword evidence="3" id="KW-1185">Reference proteome</keyword>
<dbReference type="Gene3D" id="1.10.287.910">
    <property type="entry name" value="bacterial mercury transporter, merf"/>
    <property type="match status" value="1"/>
</dbReference>
<dbReference type="NCBIfam" id="NF033565">
    <property type="entry name" value="trans_MerF"/>
    <property type="match status" value="1"/>
</dbReference>
<evidence type="ECO:0000313" key="2">
    <source>
        <dbReference type="EMBL" id="SQD77041.1"/>
    </source>
</evidence>
<feature type="transmembrane region" description="Helical" evidence="1">
    <location>
        <begin position="44"/>
        <end position="63"/>
    </location>
</feature>
<keyword evidence="1" id="KW-1133">Transmembrane helix</keyword>
<keyword evidence="1" id="KW-0472">Membrane</keyword>
<reference evidence="3" key="1">
    <citation type="submission" date="2018-05" db="EMBL/GenBank/DDBJ databases">
        <authorList>
            <person name="Cea G.-C."/>
            <person name="William W."/>
        </authorList>
    </citation>
    <scope>NUCLEOTIDE SEQUENCE [LARGE SCALE GENOMIC DNA]</scope>
    <source>
        <strain evidence="3">DB21MT 5</strain>
    </source>
</reference>
<dbReference type="RefSeq" id="WP_232011483.1">
    <property type="nucleotide sequence ID" value="NZ_LS483250.1"/>
</dbReference>
<gene>
    <name evidence="2" type="ORF">MORIYA_0563</name>
</gene>
<dbReference type="GO" id="GO:0016020">
    <property type="term" value="C:membrane"/>
    <property type="evidence" value="ECO:0007669"/>
    <property type="project" value="InterPro"/>
</dbReference>
<accession>A0A330LM43</accession>
<dbReference type="KEGG" id="mya:MORIYA_0563"/>
<evidence type="ECO:0000256" key="1">
    <source>
        <dbReference type="SAM" id="Phobius"/>
    </source>
</evidence>
<evidence type="ECO:0008006" key="4">
    <source>
        <dbReference type="Google" id="ProtNLM"/>
    </source>
</evidence>
<dbReference type="Proteomes" id="UP000250163">
    <property type="component" value="Chromosome MORIYA"/>
</dbReference>
<organism evidence="2 3">
    <name type="scientific">Moritella yayanosii</name>
    <dbReference type="NCBI Taxonomy" id="69539"/>
    <lineage>
        <taxon>Bacteria</taxon>
        <taxon>Pseudomonadati</taxon>
        <taxon>Pseudomonadota</taxon>
        <taxon>Gammaproteobacteria</taxon>
        <taxon>Alteromonadales</taxon>
        <taxon>Moritellaceae</taxon>
        <taxon>Moritella</taxon>
    </lineage>
</organism>
<sequence length="66" mass="7173">MSRKMFKTGVLGGIVTAICCFTPILVIIFSAVGLAAAIKYLDLVLFPMLAMFIVLAVVGFIKLRHE</sequence>
<dbReference type="AlphaFoldDB" id="A0A330LM43"/>
<dbReference type="InterPro" id="IPR021091">
    <property type="entry name" value="Mercury_ion_transport_MerF"/>
</dbReference>
<keyword evidence="1" id="KW-0812">Transmembrane</keyword>
<dbReference type="EMBL" id="LS483250">
    <property type="protein sequence ID" value="SQD77041.1"/>
    <property type="molecule type" value="Genomic_DNA"/>
</dbReference>
<protein>
    <recommendedName>
        <fullName evidence="4">Mercury resistance system transport protein MerF</fullName>
    </recommendedName>
</protein>